<accession>A0AAV9P785</accession>
<sequence>MSIADSEKPLDLGWVENNSQTTPSTLKLDRHGLPLAPQPSDHPDDPLNWSIFYKIYIALLISLLGFVVQMGAALINPAFEEMSEDLSITVEQASYCTTVFILFGGVVALLVVPFANIYGRRPAFVISGMFAFAGQFVSGGVSSYGGVIAGRVLNGTGASVPLGIGAALICDLFYQGERGLYMGIYILSVTNGPHVAPIAGGYVAERLGWRWCFWIPGIIQAGLWVVTTLTLPETLFSRREAAAGLKKRSFMQKLLFHGKVVNRSVKPRDFFGSLRMAQYLAVLLPTIWYAAANAWGSTIFAVTGAHICVEVFDFDLDQIGLFLGVPLTVGCMIGEATAGWVSDVIINAYARRHNGHHKPEARLYLLPLATLLGIGTATYGYCVQASKLWIIAAICMAISGLGTQVGNTIVYTYTTDSYKPQSGEIGAVINLLKSSKPEPRFNHA</sequence>
<evidence type="ECO:0000256" key="5">
    <source>
        <dbReference type="SAM" id="Phobius"/>
    </source>
</evidence>
<proteinExistence type="predicted"/>
<comment type="caution">
    <text evidence="7">The sequence shown here is derived from an EMBL/GenBank/DDBJ whole genome shotgun (WGS) entry which is preliminary data.</text>
</comment>
<evidence type="ECO:0000313" key="8">
    <source>
        <dbReference type="Proteomes" id="UP001337655"/>
    </source>
</evidence>
<dbReference type="GeneID" id="89928622"/>
<dbReference type="InterPro" id="IPR020846">
    <property type="entry name" value="MFS_dom"/>
</dbReference>
<evidence type="ECO:0000259" key="6">
    <source>
        <dbReference type="PROSITE" id="PS50850"/>
    </source>
</evidence>
<feature type="transmembrane region" description="Helical" evidence="5">
    <location>
        <begin position="180"/>
        <end position="204"/>
    </location>
</feature>
<evidence type="ECO:0000313" key="7">
    <source>
        <dbReference type="EMBL" id="KAK5167587.1"/>
    </source>
</evidence>
<organism evidence="7 8">
    <name type="scientific">Saxophila tyrrhenica</name>
    <dbReference type="NCBI Taxonomy" id="1690608"/>
    <lineage>
        <taxon>Eukaryota</taxon>
        <taxon>Fungi</taxon>
        <taxon>Dikarya</taxon>
        <taxon>Ascomycota</taxon>
        <taxon>Pezizomycotina</taxon>
        <taxon>Dothideomycetes</taxon>
        <taxon>Dothideomycetidae</taxon>
        <taxon>Mycosphaerellales</taxon>
        <taxon>Extremaceae</taxon>
        <taxon>Saxophila</taxon>
    </lineage>
</organism>
<dbReference type="GO" id="GO:0022857">
    <property type="term" value="F:transmembrane transporter activity"/>
    <property type="evidence" value="ECO:0007669"/>
    <property type="project" value="InterPro"/>
</dbReference>
<dbReference type="EMBL" id="JAVRRT010000011">
    <property type="protein sequence ID" value="KAK5167587.1"/>
    <property type="molecule type" value="Genomic_DNA"/>
</dbReference>
<dbReference type="PANTHER" id="PTHR23502:SF181">
    <property type="entry name" value="MAJOR FACILITATOR SUPERFAMILY (MFS) PROFILE DOMAIN-CONTAINING PROTEIN"/>
    <property type="match status" value="1"/>
</dbReference>
<name>A0AAV9P785_9PEZI</name>
<feature type="transmembrane region" description="Helical" evidence="5">
    <location>
        <begin position="388"/>
        <end position="413"/>
    </location>
</feature>
<dbReference type="RefSeq" id="XP_064657293.1">
    <property type="nucleotide sequence ID" value="XM_064804523.1"/>
</dbReference>
<dbReference type="Pfam" id="PF07690">
    <property type="entry name" value="MFS_1"/>
    <property type="match status" value="1"/>
</dbReference>
<feature type="transmembrane region" description="Helical" evidence="5">
    <location>
        <begin position="152"/>
        <end position="174"/>
    </location>
</feature>
<dbReference type="SUPFAM" id="SSF103473">
    <property type="entry name" value="MFS general substrate transporter"/>
    <property type="match status" value="1"/>
</dbReference>
<feature type="transmembrane region" description="Helical" evidence="5">
    <location>
        <begin position="95"/>
        <end position="118"/>
    </location>
</feature>
<evidence type="ECO:0000256" key="2">
    <source>
        <dbReference type="ARBA" id="ARBA00022692"/>
    </source>
</evidence>
<dbReference type="Gene3D" id="1.20.1250.20">
    <property type="entry name" value="MFS general substrate transporter like domains"/>
    <property type="match status" value="1"/>
</dbReference>
<evidence type="ECO:0000256" key="4">
    <source>
        <dbReference type="ARBA" id="ARBA00023136"/>
    </source>
</evidence>
<reference evidence="7 8" key="1">
    <citation type="submission" date="2023-08" db="EMBL/GenBank/DDBJ databases">
        <title>Black Yeasts Isolated from many extreme environments.</title>
        <authorList>
            <person name="Coleine C."/>
            <person name="Stajich J.E."/>
            <person name="Selbmann L."/>
        </authorList>
    </citation>
    <scope>NUCLEOTIDE SEQUENCE [LARGE SCALE GENOMIC DNA]</scope>
    <source>
        <strain evidence="7 8">CCFEE 5935</strain>
    </source>
</reference>
<evidence type="ECO:0000256" key="1">
    <source>
        <dbReference type="ARBA" id="ARBA00004141"/>
    </source>
</evidence>
<dbReference type="GO" id="GO:0005886">
    <property type="term" value="C:plasma membrane"/>
    <property type="evidence" value="ECO:0007669"/>
    <property type="project" value="TreeGrafter"/>
</dbReference>
<evidence type="ECO:0000256" key="3">
    <source>
        <dbReference type="ARBA" id="ARBA00022989"/>
    </source>
</evidence>
<dbReference type="InterPro" id="IPR011701">
    <property type="entry name" value="MFS"/>
</dbReference>
<comment type="subcellular location">
    <subcellularLocation>
        <location evidence="1">Membrane</location>
        <topology evidence="1">Multi-pass membrane protein</topology>
    </subcellularLocation>
</comment>
<dbReference type="Proteomes" id="UP001337655">
    <property type="component" value="Unassembled WGS sequence"/>
</dbReference>
<dbReference type="InterPro" id="IPR036259">
    <property type="entry name" value="MFS_trans_sf"/>
</dbReference>
<gene>
    <name evidence="7" type="ORF">LTR77_007286</name>
</gene>
<feature type="transmembrane region" description="Helical" evidence="5">
    <location>
        <begin position="361"/>
        <end position="381"/>
    </location>
</feature>
<keyword evidence="4 5" id="KW-0472">Membrane</keyword>
<dbReference type="AlphaFoldDB" id="A0AAV9P785"/>
<feature type="transmembrane region" description="Helical" evidence="5">
    <location>
        <begin position="124"/>
        <end position="145"/>
    </location>
</feature>
<protein>
    <recommendedName>
        <fullName evidence="6">Major facilitator superfamily (MFS) profile domain-containing protein</fullName>
    </recommendedName>
</protein>
<dbReference type="PANTHER" id="PTHR23502">
    <property type="entry name" value="MAJOR FACILITATOR SUPERFAMILY"/>
    <property type="match status" value="1"/>
</dbReference>
<feature type="transmembrane region" description="Helical" evidence="5">
    <location>
        <begin position="211"/>
        <end position="231"/>
    </location>
</feature>
<keyword evidence="2 5" id="KW-0812">Transmembrane</keyword>
<feature type="transmembrane region" description="Helical" evidence="5">
    <location>
        <begin position="321"/>
        <end position="341"/>
    </location>
</feature>
<feature type="transmembrane region" description="Helical" evidence="5">
    <location>
        <begin position="287"/>
        <end position="309"/>
    </location>
</feature>
<dbReference type="PROSITE" id="PS50850">
    <property type="entry name" value="MFS"/>
    <property type="match status" value="1"/>
</dbReference>
<keyword evidence="3 5" id="KW-1133">Transmembrane helix</keyword>
<feature type="transmembrane region" description="Helical" evidence="5">
    <location>
        <begin position="51"/>
        <end position="75"/>
    </location>
</feature>
<feature type="domain" description="Major facilitator superfamily (MFS) profile" evidence="6">
    <location>
        <begin position="57"/>
        <end position="444"/>
    </location>
</feature>
<keyword evidence="8" id="KW-1185">Reference proteome</keyword>